<dbReference type="InterPro" id="IPR016897">
    <property type="entry name" value="SKP1"/>
</dbReference>
<dbReference type="CDD" id="cd18322">
    <property type="entry name" value="BTB_POZ_SKP1"/>
    <property type="match status" value="1"/>
</dbReference>
<evidence type="ECO:0000256" key="6">
    <source>
        <dbReference type="ARBA" id="ARBA00033452"/>
    </source>
</evidence>
<feature type="domain" description="SKP1 component dimerisation" evidence="7">
    <location>
        <begin position="238"/>
        <end position="273"/>
    </location>
</feature>
<dbReference type="GO" id="GO:0006511">
    <property type="term" value="P:ubiquitin-dependent protein catabolic process"/>
    <property type="evidence" value="ECO:0007669"/>
    <property type="project" value="InterPro"/>
</dbReference>
<evidence type="ECO:0000313" key="10">
    <source>
        <dbReference type="Proteomes" id="UP000663828"/>
    </source>
</evidence>
<evidence type="ECO:0000256" key="3">
    <source>
        <dbReference type="ARBA" id="ARBA00014544"/>
    </source>
</evidence>
<dbReference type="FunFam" id="3.30.710.10:FF:000270">
    <property type="entry name" value="S-phase kinase-associated protein 1"/>
    <property type="match status" value="1"/>
</dbReference>
<dbReference type="InterPro" id="IPR036296">
    <property type="entry name" value="SKP1-like_dim_sf"/>
</dbReference>
<comment type="similarity">
    <text evidence="2">Belongs to the SKP1 family.</text>
</comment>
<name>A0A816AH38_ADIRI</name>
<sequence length="281" mass="31963">MAGNKVKLQSNDGDTFDVDVEIAKQSVTIKTMLEDLGMSEEDDVIPLPNVNSAILKKVIQWATHHKDDPPPPEDDENREKNLSDISSWDQDFLKVDQGTLFELILAANYLDIKGLLDVTCKTVANMIKGRTPEEIRRQFNIKNDFTPQEIFKLNITSHMATRTIKLKSNDSDTYDIDEEVAKQSQLIKEKLEDFGMGKGGPMSHKTMLIQQFRKKFLKVDQGTLFGLITAINYLNITGLLNVTCKIVAHMLRGKNIEEIRREFNIKNDFTPQESLISNKAY</sequence>
<dbReference type="InterPro" id="IPR001232">
    <property type="entry name" value="SKP1-like"/>
</dbReference>
<dbReference type="Gene3D" id="3.30.710.10">
    <property type="entry name" value="Potassium Channel Kv1.1, Chain A"/>
    <property type="match status" value="3"/>
</dbReference>
<evidence type="ECO:0000256" key="2">
    <source>
        <dbReference type="ARBA" id="ARBA00009993"/>
    </source>
</evidence>
<comment type="caution">
    <text evidence="9">The sequence shown here is derived from an EMBL/GenBank/DDBJ whole genome shotgun (WGS) entry which is preliminary data.</text>
</comment>
<gene>
    <name evidence="9" type="ORF">XAT740_LOCUS47077</name>
</gene>
<dbReference type="InterPro" id="IPR016072">
    <property type="entry name" value="Skp1_comp_dimer"/>
</dbReference>
<evidence type="ECO:0000259" key="8">
    <source>
        <dbReference type="Pfam" id="PF03931"/>
    </source>
</evidence>
<protein>
    <recommendedName>
        <fullName evidence="3">S-phase kinase-associated protein 1</fullName>
    </recommendedName>
    <alternativeName>
        <fullName evidence="6">Cyclin-A/CDK2-associated protein p19</fullName>
    </alternativeName>
    <alternativeName>
        <fullName evidence="5">p19skp1</fullName>
    </alternativeName>
</protein>
<feature type="domain" description="SKP1 component POZ" evidence="8">
    <location>
        <begin position="163"/>
        <end position="199"/>
    </location>
</feature>
<dbReference type="InterPro" id="IPR011333">
    <property type="entry name" value="SKP1/BTB/POZ_sf"/>
</dbReference>
<evidence type="ECO:0000259" key="7">
    <source>
        <dbReference type="Pfam" id="PF01466"/>
    </source>
</evidence>
<accession>A0A816AH38</accession>
<dbReference type="PANTHER" id="PTHR11165">
    <property type="entry name" value="SKP1"/>
    <property type="match status" value="1"/>
</dbReference>
<dbReference type="Pfam" id="PF03931">
    <property type="entry name" value="Skp1_POZ"/>
    <property type="match status" value="2"/>
</dbReference>
<evidence type="ECO:0000256" key="1">
    <source>
        <dbReference type="ARBA" id="ARBA00004906"/>
    </source>
</evidence>
<dbReference type="SUPFAM" id="SSF81382">
    <property type="entry name" value="Skp1 dimerisation domain-like"/>
    <property type="match status" value="2"/>
</dbReference>
<reference evidence="9" key="1">
    <citation type="submission" date="2021-02" db="EMBL/GenBank/DDBJ databases">
        <authorList>
            <person name="Nowell W R."/>
        </authorList>
    </citation>
    <scope>NUCLEOTIDE SEQUENCE</scope>
</reference>
<dbReference type="SMART" id="SM00512">
    <property type="entry name" value="Skp1"/>
    <property type="match status" value="2"/>
</dbReference>
<dbReference type="InterPro" id="IPR016073">
    <property type="entry name" value="Skp1_comp_POZ"/>
</dbReference>
<evidence type="ECO:0000256" key="4">
    <source>
        <dbReference type="ARBA" id="ARBA00022786"/>
    </source>
</evidence>
<feature type="domain" description="SKP1 component POZ" evidence="8">
    <location>
        <begin position="4"/>
        <end position="67"/>
    </location>
</feature>
<evidence type="ECO:0000256" key="5">
    <source>
        <dbReference type="ARBA" id="ARBA00033118"/>
    </source>
</evidence>
<dbReference type="Pfam" id="PF01466">
    <property type="entry name" value="Skp1"/>
    <property type="match status" value="2"/>
</dbReference>
<dbReference type="Proteomes" id="UP000663828">
    <property type="component" value="Unassembled WGS sequence"/>
</dbReference>
<dbReference type="EMBL" id="CAJNOR010006451">
    <property type="protein sequence ID" value="CAF1595749.1"/>
    <property type="molecule type" value="Genomic_DNA"/>
</dbReference>
<dbReference type="AlphaFoldDB" id="A0A816AH38"/>
<feature type="domain" description="SKP1 component dimerisation" evidence="7">
    <location>
        <begin position="113"/>
        <end position="149"/>
    </location>
</feature>
<keyword evidence="10" id="KW-1185">Reference proteome</keyword>
<evidence type="ECO:0000313" key="9">
    <source>
        <dbReference type="EMBL" id="CAF1595749.1"/>
    </source>
</evidence>
<keyword evidence="4" id="KW-0833">Ubl conjugation pathway</keyword>
<organism evidence="9 10">
    <name type="scientific">Adineta ricciae</name>
    <name type="common">Rotifer</name>
    <dbReference type="NCBI Taxonomy" id="249248"/>
    <lineage>
        <taxon>Eukaryota</taxon>
        <taxon>Metazoa</taxon>
        <taxon>Spiralia</taxon>
        <taxon>Gnathifera</taxon>
        <taxon>Rotifera</taxon>
        <taxon>Eurotatoria</taxon>
        <taxon>Bdelloidea</taxon>
        <taxon>Adinetida</taxon>
        <taxon>Adinetidae</taxon>
        <taxon>Adineta</taxon>
    </lineage>
</organism>
<dbReference type="SUPFAM" id="SSF54695">
    <property type="entry name" value="POZ domain"/>
    <property type="match status" value="2"/>
</dbReference>
<comment type="pathway">
    <text evidence="1">Protein modification; protein ubiquitination.</text>
</comment>
<proteinExistence type="inferred from homology"/>